<dbReference type="Proteomes" id="UP001596142">
    <property type="component" value="Unassembled WGS sequence"/>
</dbReference>
<feature type="region of interest" description="Disordered" evidence="1">
    <location>
        <begin position="1038"/>
        <end position="1074"/>
    </location>
</feature>
<dbReference type="RefSeq" id="WP_385937206.1">
    <property type="nucleotide sequence ID" value="NZ_JBHSOZ010000002.1"/>
</dbReference>
<feature type="transmembrane region" description="Helical" evidence="2">
    <location>
        <begin position="984"/>
        <end position="1008"/>
    </location>
</feature>
<reference evidence="4" key="1">
    <citation type="journal article" date="2019" name="Int. J. Syst. Evol. Microbiol.">
        <title>The Global Catalogue of Microorganisms (GCM) 10K type strain sequencing project: providing services to taxonomists for standard genome sequencing and annotation.</title>
        <authorList>
            <consortium name="The Broad Institute Genomics Platform"/>
            <consortium name="The Broad Institute Genome Sequencing Center for Infectious Disease"/>
            <person name="Wu L."/>
            <person name="Ma J."/>
        </authorList>
    </citation>
    <scope>NUCLEOTIDE SEQUENCE [LARGE SCALE GENOMIC DNA]</scope>
    <source>
        <strain evidence="4">CECT 7184</strain>
    </source>
</reference>
<dbReference type="SUPFAM" id="SSF82866">
    <property type="entry name" value="Multidrug efflux transporter AcrB transmembrane domain"/>
    <property type="match status" value="2"/>
</dbReference>
<sequence length="1100" mass="120577">MKLSDFSIRRPKFTIVIMVLFLLLGLVSLSRLPLQLFPDVEAPVAAVATSYPGAGPQEVVNDVTEELESDLSTISGLNNMTSQSTEGSSIIILEFSWDTSISDVENDIITTITQADLPDGAGNPAFLQFDPTMFPSIQLAVSSDGDEVIDFQDDVFDLQRELQRIEGVADIEENGSLVEEYQVVLDEEELEDAGVSQEDVVNVIQGHNIAMPGGVVQDDERNITTRVLSELTSGEDIEELVVTVNPETGDEVTIADIASVSLETEDREVITRANQEAAMQLNMMQESEANTTQVARDFNDRLDELLEEEQYEDLAVMTLYSEGDYIQEAIDNVVLALVGGGVLAMVVLFAFLRNLKTPLIIGIAIPFSIIVTFALFFFTNITLNIMTLGGLALGIGMLVDNSIVVVENIYRHLSMKKTPKQAASDGTREVAGAITASTLTTVSVFLPIVFVTGLVGDLFAPLAIAVAFSLFASLFVALTVVPMIASRILKAPDENTEEKRRNSRFIKGVERSVSWALKRRIVVLLITFILLVTGGAGLTAVGTDFMPDSDEGLFVIEVELDHGTNLARTQETVEEIEDLLEDYDEVEHYLSTIGSTAQMGGVSSNSHIAEVIVTMVPGSDRDVSTFEFTESIEREIENADDEADIQVMDMAQAGFGEPNTYQFSIHDPNSERLEEVTEEIVAELEDESIIRNVQTSLEDTAPELQVLIDEDAALEEGLVPAQIAEIVNNATNGQTATAIETEDNDIFQVNVRYQDEVLESIENFENLSLQNQDGEYITLADVATIEEGESPATINRADMTPAVDFDVVYESSGTLGETSAVVADILDDIELDDEAEFVIGGDEELMNEAFENMALAFALGLIFIYLVMVAQFESFKYPFVIMFTVPLFVIGVMLALTVTQTPISVIALIGVIVLAGIVVNNAIVLVDYINQKKEKGLPSREAIIEGVKDRTRPILITALTTILGVTPLALAIGEGTEMQQPMGIVVIGGLISSTLLTLFVIPVIYSLFDKETRSMNKKFVTPDGEIVYARDLKKKEETGSEEYELSEQQALPEPEQSSVETRETSESEDYSKDEIVHILEELVRRSKQRNDSKEDKDEEK</sequence>
<dbReference type="SUPFAM" id="SSF82693">
    <property type="entry name" value="Multidrug efflux transporter AcrB pore domain, PN1, PN2, PC1 and PC2 subdomains"/>
    <property type="match status" value="3"/>
</dbReference>
<dbReference type="PANTHER" id="PTHR32063:SF0">
    <property type="entry name" value="SWARMING MOTILITY PROTEIN SWRC"/>
    <property type="match status" value="1"/>
</dbReference>
<evidence type="ECO:0000256" key="2">
    <source>
        <dbReference type="SAM" id="Phobius"/>
    </source>
</evidence>
<feature type="transmembrane region" description="Helical" evidence="2">
    <location>
        <begin position="879"/>
        <end position="899"/>
    </location>
</feature>
<feature type="compositionally biased region" description="Basic and acidic residues" evidence="1">
    <location>
        <begin position="1060"/>
        <end position="1074"/>
    </location>
</feature>
<dbReference type="InterPro" id="IPR001036">
    <property type="entry name" value="Acrflvin-R"/>
</dbReference>
<name>A0ABW0YGJ8_9BACI</name>
<feature type="transmembrane region" description="Helical" evidence="2">
    <location>
        <begin position="430"/>
        <end position="452"/>
    </location>
</feature>
<protein>
    <submittedName>
        <fullName evidence="3">Efflux RND transporter permease subunit</fullName>
    </submittedName>
</protein>
<dbReference type="Gene3D" id="1.20.1640.10">
    <property type="entry name" value="Multidrug efflux transporter AcrB transmembrane domain"/>
    <property type="match status" value="2"/>
</dbReference>
<dbReference type="InterPro" id="IPR027463">
    <property type="entry name" value="AcrB_DN_DC_subdom"/>
</dbReference>
<feature type="transmembrane region" description="Helical" evidence="2">
    <location>
        <begin position="905"/>
        <end position="930"/>
    </location>
</feature>
<keyword evidence="2" id="KW-0812">Transmembrane</keyword>
<dbReference type="PANTHER" id="PTHR32063">
    <property type="match status" value="1"/>
</dbReference>
<evidence type="ECO:0000313" key="3">
    <source>
        <dbReference type="EMBL" id="MFC5711241.1"/>
    </source>
</evidence>
<dbReference type="Gene3D" id="3.30.2090.10">
    <property type="entry name" value="Multidrug efflux transporter AcrB TolC docking domain, DN and DC subdomains"/>
    <property type="match status" value="2"/>
</dbReference>
<dbReference type="Gene3D" id="3.30.70.1440">
    <property type="entry name" value="Multidrug efflux transporter AcrB pore domain"/>
    <property type="match status" value="1"/>
</dbReference>
<dbReference type="PRINTS" id="PR00702">
    <property type="entry name" value="ACRIFLAVINRP"/>
</dbReference>
<feature type="transmembrane region" description="Helical" evidence="2">
    <location>
        <begin position="333"/>
        <end position="352"/>
    </location>
</feature>
<feature type="transmembrane region" description="Helical" evidence="2">
    <location>
        <begin position="359"/>
        <end position="379"/>
    </location>
</feature>
<gene>
    <name evidence="3" type="ORF">ACFPU1_00445</name>
</gene>
<dbReference type="Gene3D" id="3.30.70.1320">
    <property type="entry name" value="Multidrug efflux transporter AcrB pore domain like"/>
    <property type="match status" value="1"/>
</dbReference>
<dbReference type="EMBL" id="JBHSOZ010000002">
    <property type="protein sequence ID" value="MFC5711241.1"/>
    <property type="molecule type" value="Genomic_DNA"/>
</dbReference>
<proteinExistence type="predicted"/>
<feature type="transmembrane region" description="Helical" evidence="2">
    <location>
        <begin position="521"/>
        <end position="541"/>
    </location>
</feature>
<feature type="transmembrane region" description="Helical" evidence="2">
    <location>
        <begin position="951"/>
        <end position="972"/>
    </location>
</feature>
<dbReference type="SUPFAM" id="SSF82714">
    <property type="entry name" value="Multidrug efflux transporter AcrB TolC docking domain, DN and DC subdomains"/>
    <property type="match status" value="2"/>
</dbReference>
<keyword evidence="2" id="KW-0472">Membrane</keyword>
<evidence type="ECO:0000313" key="4">
    <source>
        <dbReference type="Proteomes" id="UP001596142"/>
    </source>
</evidence>
<keyword evidence="2" id="KW-1133">Transmembrane helix</keyword>
<organism evidence="3 4">
    <name type="scientific">Thalassorhabdus alkalitolerans</name>
    <dbReference type="NCBI Taxonomy" id="2282697"/>
    <lineage>
        <taxon>Bacteria</taxon>
        <taxon>Bacillati</taxon>
        <taxon>Bacillota</taxon>
        <taxon>Bacilli</taxon>
        <taxon>Bacillales</taxon>
        <taxon>Bacillaceae</taxon>
        <taxon>Thalassorhabdus</taxon>
    </lineage>
</organism>
<comment type="caution">
    <text evidence="3">The sequence shown here is derived from an EMBL/GenBank/DDBJ whole genome shotgun (WGS) entry which is preliminary data.</text>
</comment>
<accession>A0ABW0YGJ8</accession>
<feature type="transmembrane region" description="Helical" evidence="2">
    <location>
        <begin position="385"/>
        <end position="410"/>
    </location>
</feature>
<dbReference type="Pfam" id="PF00873">
    <property type="entry name" value="ACR_tran"/>
    <property type="match status" value="1"/>
</dbReference>
<dbReference type="Gene3D" id="3.30.70.1430">
    <property type="entry name" value="Multidrug efflux transporter AcrB pore domain"/>
    <property type="match status" value="2"/>
</dbReference>
<feature type="transmembrane region" description="Helical" evidence="2">
    <location>
        <begin position="853"/>
        <end position="872"/>
    </location>
</feature>
<feature type="transmembrane region" description="Helical" evidence="2">
    <location>
        <begin position="458"/>
        <end position="481"/>
    </location>
</feature>
<keyword evidence="4" id="KW-1185">Reference proteome</keyword>
<evidence type="ECO:0000256" key="1">
    <source>
        <dbReference type="SAM" id="MobiDB-lite"/>
    </source>
</evidence>